<name>A0A426WXX1_ENSVE</name>
<feature type="region of interest" description="Disordered" evidence="1">
    <location>
        <begin position="106"/>
        <end position="143"/>
    </location>
</feature>
<organism evidence="2 3">
    <name type="scientific">Ensete ventricosum</name>
    <name type="common">Abyssinian banana</name>
    <name type="synonym">Musa ensete</name>
    <dbReference type="NCBI Taxonomy" id="4639"/>
    <lineage>
        <taxon>Eukaryota</taxon>
        <taxon>Viridiplantae</taxon>
        <taxon>Streptophyta</taxon>
        <taxon>Embryophyta</taxon>
        <taxon>Tracheophyta</taxon>
        <taxon>Spermatophyta</taxon>
        <taxon>Magnoliopsida</taxon>
        <taxon>Liliopsida</taxon>
        <taxon>Zingiberales</taxon>
        <taxon>Musaceae</taxon>
        <taxon>Ensete</taxon>
    </lineage>
</organism>
<feature type="non-terminal residue" evidence="2">
    <location>
        <position position="1"/>
    </location>
</feature>
<proteinExistence type="predicted"/>
<evidence type="ECO:0000313" key="2">
    <source>
        <dbReference type="EMBL" id="RRT32145.1"/>
    </source>
</evidence>
<dbReference type="AlphaFoldDB" id="A0A426WXX1"/>
<reference evidence="2 3" key="1">
    <citation type="journal article" date="2014" name="Agronomy (Basel)">
        <title>A Draft Genome Sequence for Ensete ventricosum, the Drought-Tolerant Tree Against Hunger.</title>
        <authorList>
            <person name="Harrison J."/>
            <person name="Moore K.A."/>
            <person name="Paszkiewicz K."/>
            <person name="Jones T."/>
            <person name="Grant M."/>
            <person name="Ambacheew D."/>
            <person name="Muzemil S."/>
            <person name="Studholme D.J."/>
        </authorList>
    </citation>
    <scope>NUCLEOTIDE SEQUENCE [LARGE SCALE GENOMIC DNA]</scope>
</reference>
<gene>
    <name evidence="2" type="ORF">B296_00057596</name>
</gene>
<sequence length="143" mass="16045">VQPRRLHPTAAGSQPPASFCEAVATDRLLKLRPLFHNKTEHCYHRLRIRRFKLRPPSVTVAALVNRDFLYKQSSALLSSLSNDSTSHTTTNLSAERTLKSHCPSLRCPQPAPPLQLRPSMLPHSRVSPSTTEAKQSSHYAHHL</sequence>
<dbReference type="Proteomes" id="UP000287651">
    <property type="component" value="Unassembled WGS sequence"/>
</dbReference>
<dbReference type="EMBL" id="AMZH03033598">
    <property type="protein sequence ID" value="RRT32145.1"/>
    <property type="molecule type" value="Genomic_DNA"/>
</dbReference>
<comment type="caution">
    <text evidence="2">The sequence shown here is derived from an EMBL/GenBank/DDBJ whole genome shotgun (WGS) entry which is preliminary data.</text>
</comment>
<evidence type="ECO:0000313" key="3">
    <source>
        <dbReference type="Proteomes" id="UP000287651"/>
    </source>
</evidence>
<accession>A0A426WXX1</accession>
<protein>
    <submittedName>
        <fullName evidence="2">Uncharacterized protein</fullName>
    </submittedName>
</protein>
<feature type="compositionally biased region" description="Polar residues" evidence="1">
    <location>
        <begin position="126"/>
        <end position="143"/>
    </location>
</feature>
<evidence type="ECO:0000256" key="1">
    <source>
        <dbReference type="SAM" id="MobiDB-lite"/>
    </source>
</evidence>